<dbReference type="NCBIfam" id="TIGR02469">
    <property type="entry name" value="CbiT"/>
    <property type="match status" value="1"/>
</dbReference>
<keyword evidence="4 6" id="KW-0808">Transferase</keyword>
<dbReference type="GO" id="GO:0008276">
    <property type="term" value="F:protein methyltransferase activity"/>
    <property type="evidence" value="ECO:0007669"/>
    <property type="project" value="InterPro"/>
</dbReference>
<sequence length="187" mass="20586">MKNIKDSEFIRGEVPMTKFNIRSLSIAHLQIEKGDKFLDIGGGTGSVSVEAALQGADVLTVEFDKTAYALIKENAKKFGVKINLILGKAPEALFSSEYKDLQFDKCFIGGSGGELKNIFDYLESHLKKGGIICANFILIKNLNEFLELLEKHGYTEIEADLIQTASMGRAGLFKGENPIYIVRACKS</sequence>
<accession>A0A0E2E4W1</accession>
<dbReference type="Proteomes" id="UP000011705">
    <property type="component" value="Chromosome"/>
</dbReference>
<dbReference type="PANTHER" id="PTHR43182">
    <property type="entry name" value="COBALT-PRECORRIN-6B C(15)-METHYLTRANSFERASE (DECARBOXYLATING)"/>
    <property type="match status" value="1"/>
</dbReference>
<dbReference type="InterPro" id="IPR050714">
    <property type="entry name" value="Cobalamin_biosynth_MTase"/>
</dbReference>
<dbReference type="SUPFAM" id="SSF53335">
    <property type="entry name" value="S-adenosyl-L-methionine-dependent methyltransferases"/>
    <property type="match status" value="1"/>
</dbReference>
<dbReference type="HOGENOM" id="CLU_094143_0_0_12"/>
<dbReference type="UniPathway" id="UPA00148"/>
<evidence type="ECO:0000256" key="2">
    <source>
        <dbReference type="ARBA" id="ARBA00022573"/>
    </source>
</evidence>
<evidence type="ECO:0000256" key="4">
    <source>
        <dbReference type="ARBA" id="ARBA00022679"/>
    </source>
</evidence>
<dbReference type="AlphaFoldDB" id="A0A0E2E4W1"/>
<dbReference type="GO" id="GO:0032259">
    <property type="term" value="P:methylation"/>
    <property type="evidence" value="ECO:0007669"/>
    <property type="project" value="UniProtKB-KW"/>
</dbReference>
<reference evidence="6" key="1">
    <citation type="submission" date="2012-01" db="EMBL/GenBank/DDBJ databases">
        <title>The Genome Sequence of Treponema denticola H-22.</title>
        <authorList>
            <consortium name="The Broad Institute Genome Sequencing Platform"/>
            <person name="Earl A."/>
            <person name="Ward D."/>
            <person name="Feldgarden M."/>
            <person name="Gevers D."/>
            <person name="Blanton J.M."/>
            <person name="Fenno C.J."/>
            <person name="Baranova O.V."/>
            <person name="Mathney J."/>
            <person name="Dewhirst F.E."/>
            <person name="Izard J."/>
            <person name="Young S.K."/>
            <person name="Zeng Q."/>
            <person name="Gargeya S."/>
            <person name="Fitzgerald M."/>
            <person name="Haas B."/>
            <person name="Abouelleil A."/>
            <person name="Alvarado L."/>
            <person name="Arachchi H.M."/>
            <person name="Berlin A."/>
            <person name="Chapman S.B."/>
            <person name="Gearin G."/>
            <person name="Goldberg J."/>
            <person name="Griggs A."/>
            <person name="Gujja S."/>
            <person name="Hansen M."/>
            <person name="Heiman D."/>
            <person name="Howarth C."/>
            <person name="Larimer J."/>
            <person name="Lui A."/>
            <person name="MacDonald P.J.P."/>
            <person name="McCowen C."/>
            <person name="Montmayeur A."/>
            <person name="Murphy C."/>
            <person name="Neiman D."/>
            <person name="Pearson M."/>
            <person name="Priest M."/>
            <person name="Roberts A."/>
            <person name="Saif S."/>
            <person name="Shea T."/>
            <person name="Sisk P."/>
            <person name="Stolte C."/>
            <person name="Sykes S."/>
            <person name="Wortman J."/>
            <person name="Nusbaum C."/>
            <person name="Birren B."/>
        </authorList>
    </citation>
    <scope>NUCLEOTIDE SEQUENCE [LARGE SCALE GENOMIC DNA]</scope>
    <source>
        <strain evidence="6">H-22</strain>
    </source>
</reference>
<dbReference type="PATRIC" id="fig|999432.5.peg.1106"/>
<evidence type="ECO:0000313" key="6">
    <source>
        <dbReference type="EMBL" id="EMB33685.1"/>
    </source>
</evidence>
<protein>
    <submittedName>
        <fullName evidence="6">Precorrin-6Y C5,15-methyltransferase (Decarboxylating), CbiT subunit</fullName>
    </submittedName>
</protein>
<name>A0A0E2E4W1_TREDN</name>
<comment type="pathway">
    <text evidence="1">Cofactor biosynthesis; adenosylcobalamin biosynthesis.</text>
</comment>
<dbReference type="PANTHER" id="PTHR43182:SF1">
    <property type="entry name" value="COBALT-PRECORRIN-7 C(5)-METHYLTRANSFERASE"/>
    <property type="match status" value="1"/>
</dbReference>
<keyword evidence="2" id="KW-0169">Cobalamin biosynthesis</keyword>
<keyword evidence="5" id="KW-0949">S-adenosyl-L-methionine</keyword>
<dbReference type="InterPro" id="IPR014008">
    <property type="entry name" value="Cbl_synth_MTase_CbiT"/>
</dbReference>
<gene>
    <name evidence="6" type="ORF">HMPREF9726_01065</name>
</gene>
<dbReference type="CDD" id="cd02440">
    <property type="entry name" value="AdoMet_MTases"/>
    <property type="match status" value="1"/>
</dbReference>
<evidence type="ECO:0000256" key="1">
    <source>
        <dbReference type="ARBA" id="ARBA00004953"/>
    </source>
</evidence>
<evidence type="ECO:0000256" key="5">
    <source>
        <dbReference type="ARBA" id="ARBA00022691"/>
    </source>
</evidence>
<evidence type="ECO:0000256" key="3">
    <source>
        <dbReference type="ARBA" id="ARBA00022603"/>
    </source>
</evidence>
<keyword evidence="3 6" id="KW-0489">Methyltransferase</keyword>
<dbReference type="Pfam" id="PF03602">
    <property type="entry name" value="Cons_hypoth95"/>
    <property type="match status" value="1"/>
</dbReference>
<dbReference type="GO" id="GO:0009236">
    <property type="term" value="P:cobalamin biosynthetic process"/>
    <property type="evidence" value="ECO:0007669"/>
    <property type="project" value="UniProtKB-UniPathway"/>
</dbReference>
<dbReference type="EMBL" id="AGDV01000010">
    <property type="protein sequence ID" value="EMB33685.1"/>
    <property type="molecule type" value="Genomic_DNA"/>
</dbReference>
<dbReference type="RefSeq" id="WP_002684009.1">
    <property type="nucleotide sequence ID" value="NZ_CM001795.1"/>
</dbReference>
<dbReference type="Gene3D" id="3.40.50.150">
    <property type="entry name" value="Vaccinia Virus protein VP39"/>
    <property type="match status" value="1"/>
</dbReference>
<dbReference type="InterPro" id="IPR029063">
    <property type="entry name" value="SAM-dependent_MTases_sf"/>
</dbReference>
<proteinExistence type="predicted"/>
<comment type="caution">
    <text evidence="6">The sequence shown here is derived from an EMBL/GenBank/DDBJ whole genome shotgun (WGS) entry which is preliminary data.</text>
</comment>
<organism evidence="6">
    <name type="scientific">Treponema denticola H-22</name>
    <dbReference type="NCBI Taxonomy" id="999432"/>
    <lineage>
        <taxon>Bacteria</taxon>
        <taxon>Pseudomonadati</taxon>
        <taxon>Spirochaetota</taxon>
        <taxon>Spirochaetia</taxon>
        <taxon>Spirochaetales</taxon>
        <taxon>Treponemataceae</taxon>
        <taxon>Treponema</taxon>
    </lineage>
</organism>